<keyword evidence="1" id="KW-0472">Membrane</keyword>
<accession>A0A1X3D8D5</accession>
<reference evidence="3" key="1">
    <citation type="submission" date="2017-01" db="EMBL/GenBank/DDBJ databases">
        <authorList>
            <person name="Wolfgang W.J."/>
            <person name="Cole J."/>
            <person name="Wroblewski D."/>
            <person name="Mcginnis J."/>
            <person name="Musser K.A."/>
        </authorList>
    </citation>
    <scope>NUCLEOTIDE SEQUENCE [LARGE SCALE GENOMIC DNA]</scope>
    <source>
        <strain evidence="3">DSM 19151</strain>
    </source>
</reference>
<name>A0A1X3D8D5_9NEIS</name>
<organism evidence="2 3">
    <name type="scientific">Neisseria dentiae</name>
    <dbReference type="NCBI Taxonomy" id="194197"/>
    <lineage>
        <taxon>Bacteria</taxon>
        <taxon>Pseudomonadati</taxon>
        <taxon>Pseudomonadota</taxon>
        <taxon>Betaproteobacteria</taxon>
        <taxon>Neisseriales</taxon>
        <taxon>Neisseriaceae</taxon>
        <taxon>Neisseria</taxon>
    </lineage>
</organism>
<keyword evidence="3" id="KW-1185">Reference proteome</keyword>
<feature type="transmembrane region" description="Helical" evidence="1">
    <location>
        <begin position="46"/>
        <end position="64"/>
    </location>
</feature>
<keyword evidence="1" id="KW-1133">Transmembrane helix</keyword>
<evidence type="ECO:0000256" key="1">
    <source>
        <dbReference type="SAM" id="Phobius"/>
    </source>
</evidence>
<dbReference type="STRING" id="194197.BWD09_07655"/>
<gene>
    <name evidence="2" type="ORF">BWD09_07655</name>
</gene>
<evidence type="ECO:0000313" key="2">
    <source>
        <dbReference type="EMBL" id="OSI16209.1"/>
    </source>
</evidence>
<dbReference type="Proteomes" id="UP000193118">
    <property type="component" value="Unassembled WGS sequence"/>
</dbReference>
<sequence>MRPSEMQKQPVETASETLARLRSASADVEWAQQLACPPEMGIRQPWLRRCLFVGLAWVLLGMYYSPDAGLVWLGAWLAVVITLPYWLAKIRLRQIRKSAECWRLDNGRRELRQWYKGALIRRIGIKDSDKLLIHGTAGNGKGRLERNFYLKYHRPYPAPEICLMVFAFGGNEDKQAFREAAQHLTALMKIPLEDYLD</sequence>
<dbReference type="AlphaFoldDB" id="A0A1X3D8D5"/>
<dbReference type="EMBL" id="MTBO01000017">
    <property type="protein sequence ID" value="OSI16209.1"/>
    <property type="molecule type" value="Genomic_DNA"/>
</dbReference>
<comment type="caution">
    <text evidence="2">The sequence shown here is derived from an EMBL/GenBank/DDBJ whole genome shotgun (WGS) entry which is preliminary data.</text>
</comment>
<proteinExistence type="predicted"/>
<feature type="transmembrane region" description="Helical" evidence="1">
    <location>
        <begin position="70"/>
        <end position="88"/>
    </location>
</feature>
<protein>
    <submittedName>
        <fullName evidence="2">Uncharacterized protein</fullName>
    </submittedName>
</protein>
<keyword evidence="1" id="KW-0812">Transmembrane</keyword>
<evidence type="ECO:0000313" key="3">
    <source>
        <dbReference type="Proteomes" id="UP000193118"/>
    </source>
</evidence>